<organism evidence="6 7">
    <name type="scientific">Leifsonia shinshuensis</name>
    <dbReference type="NCBI Taxonomy" id="150026"/>
    <lineage>
        <taxon>Bacteria</taxon>
        <taxon>Bacillati</taxon>
        <taxon>Actinomycetota</taxon>
        <taxon>Actinomycetes</taxon>
        <taxon>Micrococcales</taxon>
        <taxon>Microbacteriaceae</taxon>
        <taxon>Leifsonia</taxon>
    </lineage>
</organism>
<dbReference type="Proteomes" id="UP000515511">
    <property type="component" value="Chromosome"/>
</dbReference>
<dbReference type="EMBL" id="CP043641">
    <property type="protein sequence ID" value="QNE36537.1"/>
    <property type="molecule type" value="Genomic_DNA"/>
</dbReference>
<evidence type="ECO:0000313" key="7">
    <source>
        <dbReference type="Proteomes" id="UP000515511"/>
    </source>
</evidence>
<name>A0A7G6YDH2_9MICO</name>
<reference evidence="7" key="1">
    <citation type="submission" date="2019-09" db="EMBL/GenBank/DDBJ databases">
        <title>Antimicrobial potential of Antarctic Bacteria.</title>
        <authorList>
            <person name="Benaud N."/>
            <person name="Edwards R.J."/>
            <person name="Ferrari B.C."/>
        </authorList>
    </citation>
    <scope>NUCLEOTIDE SEQUENCE [LARGE SCALE GENOMIC DNA]</scope>
    <source>
        <strain evidence="7">INR9</strain>
    </source>
</reference>
<proteinExistence type="predicted"/>
<evidence type="ECO:0000256" key="2">
    <source>
        <dbReference type="ARBA" id="ARBA00023125"/>
    </source>
</evidence>
<keyword evidence="1" id="KW-0805">Transcription regulation</keyword>
<dbReference type="Gene3D" id="1.10.357.10">
    <property type="entry name" value="Tetracycline Repressor, domain 2"/>
    <property type="match status" value="1"/>
</dbReference>
<accession>A0A7G6YDH2</accession>
<evidence type="ECO:0000256" key="3">
    <source>
        <dbReference type="ARBA" id="ARBA00023163"/>
    </source>
</evidence>
<evidence type="ECO:0000259" key="5">
    <source>
        <dbReference type="PROSITE" id="PS50977"/>
    </source>
</evidence>
<gene>
    <name evidence="6" type="ORF">F1C12_16410</name>
</gene>
<evidence type="ECO:0000256" key="1">
    <source>
        <dbReference type="ARBA" id="ARBA00023015"/>
    </source>
</evidence>
<dbReference type="InterPro" id="IPR050109">
    <property type="entry name" value="HTH-type_TetR-like_transc_reg"/>
</dbReference>
<feature type="DNA-binding region" description="H-T-H motif" evidence="4">
    <location>
        <begin position="42"/>
        <end position="61"/>
    </location>
</feature>
<dbReference type="AlphaFoldDB" id="A0A7G6YDH2"/>
<dbReference type="Pfam" id="PF00440">
    <property type="entry name" value="TetR_N"/>
    <property type="match status" value="1"/>
</dbReference>
<dbReference type="InterPro" id="IPR036271">
    <property type="entry name" value="Tet_transcr_reg_TetR-rel_C_sf"/>
</dbReference>
<dbReference type="PANTHER" id="PTHR30055">
    <property type="entry name" value="HTH-TYPE TRANSCRIPTIONAL REGULATOR RUTR"/>
    <property type="match status" value="1"/>
</dbReference>
<dbReference type="SUPFAM" id="SSF46689">
    <property type="entry name" value="Homeodomain-like"/>
    <property type="match status" value="1"/>
</dbReference>
<feature type="domain" description="HTH tetR-type" evidence="5">
    <location>
        <begin position="21"/>
        <end position="79"/>
    </location>
</feature>
<dbReference type="SUPFAM" id="SSF48498">
    <property type="entry name" value="Tetracyclin repressor-like, C-terminal domain"/>
    <property type="match status" value="1"/>
</dbReference>
<evidence type="ECO:0000313" key="6">
    <source>
        <dbReference type="EMBL" id="QNE36537.1"/>
    </source>
</evidence>
<sequence length="230" mass="24262">MPTTPAPSPAAPARAPRRDAAANREALLVAAAAALNEDIDASLEAIAARAGLSRRAVYGHFANRDELLIDVFTRGAARLAALLDPVSHPDARVEIALFGATLWAEVEHIRVSAALAVRGPHRELVGTALDPARERLRGTVGRGMADGTIRTDLDRETVTRLIEHAAVSVLDEATRAKLSDRDGHRLVILAALSAAGMGWREAGELLAATPELAFDAVQGPSEPTTEASTR</sequence>
<protein>
    <submittedName>
        <fullName evidence="6">TetR/AcrR family transcriptional regulator</fullName>
    </submittedName>
</protein>
<evidence type="ECO:0000256" key="4">
    <source>
        <dbReference type="PROSITE-ProRule" id="PRU00335"/>
    </source>
</evidence>
<keyword evidence="3" id="KW-0804">Transcription</keyword>
<dbReference type="PROSITE" id="PS50977">
    <property type="entry name" value="HTH_TETR_2"/>
    <property type="match status" value="1"/>
</dbReference>
<dbReference type="KEGG" id="lse:F1C12_16410"/>
<dbReference type="InterPro" id="IPR001647">
    <property type="entry name" value="HTH_TetR"/>
</dbReference>
<dbReference type="GO" id="GO:0003700">
    <property type="term" value="F:DNA-binding transcription factor activity"/>
    <property type="evidence" value="ECO:0007669"/>
    <property type="project" value="TreeGrafter"/>
</dbReference>
<dbReference type="GO" id="GO:0000976">
    <property type="term" value="F:transcription cis-regulatory region binding"/>
    <property type="evidence" value="ECO:0007669"/>
    <property type="project" value="TreeGrafter"/>
</dbReference>
<keyword evidence="2 4" id="KW-0238">DNA-binding</keyword>
<dbReference type="RefSeq" id="WP_185275974.1">
    <property type="nucleotide sequence ID" value="NZ_CP043641.1"/>
</dbReference>
<dbReference type="InterPro" id="IPR009057">
    <property type="entry name" value="Homeodomain-like_sf"/>
</dbReference>
<dbReference type="PANTHER" id="PTHR30055:SF234">
    <property type="entry name" value="HTH-TYPE TRANSCRIPTIONAL REGULATOR BETI"/>
    <property type="match status" value="1"/>
</dbReference>